<evidence type="ECO:0000256" key="1">
    <source>
        <dbReference type="SAM" id="MobiDB-lite"/>
    </source>
</evidence>
<dbReference type="Proteomes" id="UP000030765">
    <property type="component" value="Unassembled WGS sequence"/>
</dbReference>
<feature type="region of interest" description="Disordered" evidence="1">
    <location>
        <begin position="1"/>
        <end position="28"/>
    </location>
</feature>
<gene>
    <name evidence="2" type="ORF">ZHAS_00003998</name>
</gene>
<dbReference type="AlphaFoldDB" id="A0A084VFT9"/>
<reference evidence="3" key="2">
    <citation type="submission" date="2020-05" db="UniProtKB">
        <authorList>
            <consortium name="EnsemblMetazoa"/>
        </authorList>
    </citation>
    <scope>IDENTIFICATION</scope>
</reference>
<sequence length="68" mass="7242">MILVDRRTERPIPAGVRPPAAGPSGPLTVTHTIDQGSVPYSGISGTYGLRLIPKDSQEQCWNASAIQL</sequence>
<reference evidence="2 4" key="1">
    <citation type="journal article" date="2014" name="BMC Genomics">
        <title>Genome sequence of Anopheles sinensis provides insight into genetics basis of mosquito competence for malaria parasites.</title>
        <authorList>
            <person name="Zhou D."/>
            <person name="Zhang D."/>
            <person name="Ding G."/>
            <person name="Shi L."/>
            <person name="Hou Q."/>
            <person name="Ye Y."/>
            <person name="Xu Y."/>
            <person name="Zhou H."/>
            <person name="Xiong C."/>
            <person name="Li S."/>
            <person name="Yu J."/>
            <person name="Hong S."/>
            <person name="Yu X."/>
            <person name="Zou P."/>
            <person name="Chen C."/>
            <person name="Chang X."/>
            <person name="Wang W."/>
            <person name="Lv Y."/>
            <person name="Sun Y."/>
            <person name="Ma L."/>
            <person name="Shen B."/>
            <person name="Zhu C."/>
        </authorList>
    </citation>
    <scope>NUCLEOTIDE SEQUENCE [LARGE SCALE GENOMIC DNA]</scope>
</reference>
<keyword evidence="4" id="KW-1185">Reference proteome</keyword>
<feature type="compositionally biased region" description="Basic and acidic residues" evidence="1">
    <location>
        <begin position="1"/>
        <end position="10"/>
    </location>
</feature>
<dbReference type="EMBL" id="ATLV01012463">
    <property type="status" value="NOT_ANNOTATED_CDS"/>
    <property type="molecule type" value="Genomic_DNA"/>
</dbReference>
<organism evidence="2">
    <name type="scientific">Anopheles sinensis</name>
    <name type="common">Mosquito</name>
    <dbReference type="NCBI Taxonomy" id="74873"/>
    <lineage>
        <taxon>Eukaryota</taxon>
        <taxon>Metazoa</taxon>
        <taxon>Ecdysozoa</taxon>
        <taxon>Arthropoda</taxon>
        <taxon>Hexapoda</taxon>
        <taxon>Insecta</taxon>
        <taxon>Pterygota</taxon>
        <taxon>Neoptera</taxon>
        <taxon>Endopterygota</taxon>
        <taxon>Diptera</taxon>
        <taxon>Nematocera</taxon>
        <taxon>Culicoidea</taxon>
        <taxon>Culicidae</taxon>
        <taxon>Anophelinae</taxon>
        <taxon>Anopheles</taxon>
    </lineage>
</organism>
<evidence type="ECO:0000313" key="2">
    <source>
        <dbReference type="EMBL" id="KFB36833.1"/>
    </source>
</evidence>
<accession>A0A084VFT9</accession>
<dbReference type="VEuPathDB" id="VectorBase:ASIC003998"/>
<evidence type="ECO:0000313" key="3">
    <source>
        <dbReference type="EnsemblMetazoa" id="ASIC003998-PA"/>
    </source>
</evidence>
<dbReference type="EMBL" id="KE524793">
    <property type="protein sequence ID" value="KFB36833.1"/>
    <property type="molecule type" value="Genomic_DNA"/>
</dbReference>
<dbReference type="EnsemblMetazoa" id="ASIC003998-RA">
    <property type="protein sequence ID" value="ASIC003998-PA"/>
    <property type="gene ID" value="ASIC003998"/>
</dbReference>
<protein>
    <submittedName>
        <fullName evidence="2 3">Synaptic vesicle 2-related protein isoform X2</fullName>
    </submittedName>
</protein>
<proteinExistence type="predicted"/>
<name>A0A084VFT9_ANOSI</name>
<evidence type="ECO:0000313" key="4">
    <source>
        <dbReference type="Proteomes" id="UP000030765"/>
    </source>
</evidence>